<dbReference type="PRINTS" id="PR00411">
    <property type="entry name" value="PNDRDTASEI"/>
</dbReference>
<name>A0A4Z0D6A4_9FIRM</name>
<evidence type="ECO:0000313" key="8">
    <source>
        <dbReference type="EMBL" id="TFZ40423.1"/>
    </source>
</evidence>
<keyword evidence="4" id="KW-0274">FAD</keyword>
<feature type="domain" description="FAD/NAD(P)-binding" evidence="7">
    <location>
        <begin position="6"/>
        <end position="299"/>
    </location>
</feature>
<dbReference type="OrthoDB" id="1705205at2"/>
<dbReference type="Gene3D" id="3.50.50.60">
    <property type="entry name" value="FAD/NAD(P)-binding domain"/>
    <property type="match status" value="3"/>
</dbReference>
<dbReference type="PANTHER" id="PTHR22912:SF151">
    <property type="entry name" value="DIHYDROLIPOYL DEHYDROGENASE, MITOCHONDRIAL"/>
    <property type="match status" value="1"/>
</dbReference>
<keyword evidence="3" id="KW-0285">Flavoprotein</keyword>
<evidence type="ECO:0000256" key="1">
    <source>
        <dbReference type="ARBA" id="ARBA00001974"/>
    </source>
</evidence>
<dbReference type="Pfam" id="PF02852">
    <property type="entry name" value="Pyr_redox_dim"/>
    <property type="match status" value="1"/>
</dbReference>
<dbReference type="InterPro" id="IPR004099">
    <property type="entry name" value="Pyr_nucl-diS_OxRdtase_dimer"/>
</dbReference>
<evidence type="ECO:0000259" key="7">
    <source>
        <dbReference type="Pfam" id="PF07992"/>
    </source>
</evidence>
<dbReference type="GO" id="GO:0004148">
    <property type="term" value="F:dihydrolipoyl dehydrogenase (NADH) activity"/>
    <property type="evidence" value="ECO:0007669"/>
    <property type="project" value="TreeGrafter"/>
</dbReference>
<dbReference type="Proteomes" id="UP000298381">
    <property type="component" value="Unassembled WGS sequence"/>
</dbReference>
<reference evidence="8 9" key="1">
    <citation type="submission" date="2019-03" db="EMBL/GenBank/DDBJ databases">
        <title>Draft genome sequence data and analysis of a Fermenting Bacterium, Soehngenia longevitae strain 1933PT, isolated from petroleum reservoir in Azerbaijan.</title>
        <authorList>
            <person name="Grouzdev D.S."/>
            <person name="Bidzhieva S.K."/>
            <person name="Sokolova D.S."/>
            <person name="Tourova T.P."/>
            <person name="Poltaraus A.B."/>
            <person name="Nazina T.N."/>
        </authorList>
    </citation>
    <scope>NUCLEOTIDE SEQUENCE [LARGE SCALE GENOMIC DNA]</scope>
    <source>
        <strain evidence="8 9">1933P</strain>
    </source>
</reference>
<dbReference type="SUPFAM" id="SSF51905">
    <property type="entry name" value="FAD/NAD(P)-binding domain"/>
    <property type="match status" value="1"/>
</dbReference>
<dbReference type="GO" id="GO:0006103">
    <property type="term" value="P:2-oxoglutarate metabolic process"/>
    <property type="evidence" value="ECO:0007669"/>
    <property type="project" value="TreeGrafter"/>
</dbReference>
<dbReference type="Gene3D" id="3.30.390.30">
    <property type="match status" value="1"/>
</dbReference>
<dbReference type="RefSeq" id="WP_135270941.1">
    <property type="nucleotide sequence ID" value="NZ_SRIB01000005.1"/>
</dbReference>
<organism evidence="8 9">
    <name type="scientific">Soehngenia longivitae</name>
    <dbReference type="NCBI Taxonomy" id="2562294"/>
    <lineage>
        <taxon>Bacteria</taxon>
        <taxon>Bacillati</taxon>
        <taxon>Bacillota</taxon>
        <taxon>Tissierellia</taxon>
        <taxon>Tissierellales</taxon>
        <taxon>Tissierellaceae</taxon>
        <taxon>Soehngenia</taxon>
    </lineage>
</organism>
<dbReference type="Pfam" id="PF07992">
    <property type="entry name" value="Pyr_redox_2"/>
    <property type="match status" value="1"/>
</dbReference>
<dbReference type="GO" id="GO:0050660">
    <property type="term" value="F:flavin adenine dinucleotide binding"/>
    <property type="evidence" value="ECO:0007669"/>
    <property type="project" value="TreeGrafter"/>
</dbReference>
<keyword evidence="5" id="KW-0520">NAD</keyword>
<sequence length="438" mass="49307">MLEKNYDCLVIGGGIAGLYCAKILVNSGKKVALIEKETLGGTALRWGALPVKIASDYFKNNSEDEFIPYYRKSLNKLEEKIDLLIQKSNLDLFYGEGEFIDENTFLVGEYLIKASHIVIATGTSPKSTKEFIIDKEKVITYKEAANFNQLKEKIIILGANVEGVELANVLSKLNKEIILVEKKHLILPDDDFDLTYPIERDLVENNVTIMTDSEVIKAYTKDDCVEAILKDGSTIVADKLLVTMMNKPNIPKGVERLNIDFDENGIKVDNNFRTTQENIFAIGDVNGKLCMAHAAINQAIQVAEHIIYSREIHQNYDNLPRAVFVSLEIAGVGINESQIKHDRYKIGICEFKDTWRAVSKLYVEGFVKVIADLNDNIMGIWMVGKNVSEYIGLMDLLFKKKINALDIKRGLIIHPTLNEAVLEAVLNLKEIDKKCTRQ</sequence>
<evidence type="ECO:0000256" key="5">
    <source>
        <dbReference type="ARBA" id="ARBA00023027"/>
    </source>
</evidence>
<protein>
    <submittedName>
        <fullName evidence="8">NAD(P)/FAD-dependent oxidoreductase</fullName>
    </submittedName>
</protein>
<dbReference type="EMBL" id="SRIB01000005">
    <property type="protein sequence ID" value="TFZ40423.1"/>
    <property type="molecule type" value="Genomic_DNA"/>
</dbReference>
<evidence type="ECO:0000256" key="4">
    <source>
        <dbReference type="ARBA" id="ARBA00022827"/>
    </source>
</evidence>
<feature type="domain" description="Pyridine nucleotide-disulphide oxidoreductase dimerisation" evidence="6">
    <location>
        <begin position="320"/>
        <end position="424"/>
    </location>
</feature>
<dbReference type="InterPro" id="IPR023753">
    <property type="entry name" value="FAD/NAD-binding_dom"/>
</dbReference>
<dbReference type="SUPFAM" id="SSF55424">
    <property type="entry name" value="FAD/NAD-linked reductases, dimerisation (C-terminal) domain"/>
    <property type="match status" value="1"/>
</dbReference>
<keyword evidence="9" id="KW-1185">Reference proteome</keyword>
<proteinExistence type="inferred from homology"/>
<dbReference type="InterPro" id="IPR016156">
    <property type="entry name" value="FAD/NAD-linked_Rdtase_dimer_sf"/>
</dbReference>
<dbReference type="InterPro" id="IPR050151">
    <property type="entry name" value="Class-I_Pyr_Nuc-Dis_Oxidored"/>
</dbReference>
<comment type="cofactor">
    <cofactor evidence="1">
        <name>FAD</name>
        <dbReference type="ChEBI" id="CHEBI:57692"/>
    </cofactor>
</comment>
<accession>A0A4Z0D6A4</accession>
<dbReference type="AlphaFoldDB" id="A0A4Z0D6A4"/>
<evidence type="ECO:0000259" key="6">
    <source>
        <dbReference type="Pfam" id="PF02852"/>
    </source>
</evidence>
<dbReference type="PANTHER" id="PTHR22912">
    <property type="entry name" value="DISULFIDE OXIDOREDUCTASE"/>
    <property type="match status" value="1"/>
</dbReference>
<dbReference type="PRINTS" id="PR00368">
    <property type="entry name" value="FADPNR"/>
</dbReference>
<gene>
    <name evidence="8" type="ORF">E4100_04990</name>
</gene>
<evidence type="ECO:0000313" key="9">
    <source>
        <dbReference type="Proteomes" id="UP000298381"/>
    </source>
</evidence>
<evidence type="ECO:0000256" key="2">
    <source>
        <dbReference type="ARBA" id="ARBA00007532"/>
    </source>
</evidence>
<comment type="caution">
    <text evidence="8">The sequence shown here is derived from an EMBL/GenBank/DDBJ whole genome shotgun (WGS) entry which is preliminary data.</text>
</comment>
<evidence type="ECO:0000256" key="3">
    <source>
        <dbReference type="ARBA" id="ARBA00022630"/>
    </source>
</evidence>
<comment type="similarity">
    <text evidence="2">Belongs to the class-I pyridine nucleotide-disulfide oxidoreductase family.</text>
</comment>
<dbReference type="InterPro" id="IPR036188">
    <property type="entry name" value="FAD/NAD-bd_sf"/>
</dbReference>